<dbReference type="EMBL" id="JAAKZI010000007">
    <property type="protein sequence ID" value="NGN83035.1"/>
    <property type="molecule type" value="Genomic_DNA"/>
</dbReference>
<gene>
    <name evidence="1" type="ORF">G6N77_06110</name>
</gene>
<sequence>MPMHKWRAQKPWVQAKSRLAGHIAGSQGRLAYTHFSAARLHGQHAWNTPDQIHVNVPYGASLGKGAADVVVHHMALGPDDLVQKYVPGVGTVTITSLARTVLDCARVAPLDLAAVIGDSALHRGLKLAELENLAARMAGYRGIKRAVKAVGMLNALAESAGETRTRLIVAQLPLEPPELQVTLYVDGKEYRPDLAWRGVNLIVEFDGNTKYFDYATPTDEALVAERERESALMEEGWRFIRIKWRHLQRPDEVKARVLAAYLSASERAA</sequence>
<name>A0ABX0DC99_9MICC</name>
<organism evidence="1 2">
    <name type="scientific">Arthrobacter silviterrae</name>
    <dbReference type="NCBI Taxonomy" id="2026658"/>
    <lineage>
        <taxon>Bacteria</taxon>
        <taxon>Bacillati</taxon>
        <taxon>Actinomycetota</taxon>
        <taxon>Actinomycetes</taxon>
        <taxon>Micrococcales</taxon>
        <taxon>Micrococcaceae</taxon>
        <taxon>Arthrobacter</taxon>
    </lineage>
</organism>
<keyword evidence="2" id="KW-1185">Reference proteome</keyword>
<proteinExistence type="predicted"/>
<accession>A0ABX0DC99</accession>
<protein>
    <recommendedName>
        <fullName evidence="3">DUF559 domain-containing protein</fullName>
    </recommendedName>
</protein>
<dbReference type="Gene3D" id="3.40.960.10">
    <property type="entry name" value="VSR Endonuclease"/>
    <property type="match status" value="1"/>
</dbReference>
<evidence type="ECO:0008006" key="3">
    <source>
        <dbReference type="Google" id="ProtNLM"/>
    </source>
</evidence>
<reference evidence="1 2" key="1">
    <citation type="submission" date="2020-02" db="EMBL/GenBank/DDBJ databases">
        <title>Genome sequence of the type strain DSM 27180 of Arthrobacter silviterrae.</title>
        <authorList>
            <person name="Gao J."/>
            <person name="Sun J."/>
        </authorList>
    </citation>
    <scope>NUCLEOTIDE SEQUENCE [LARGE SCALE GENOMIC DNA]</scope>
    <source>
        <strain evidence="1 2">DSM 27180</strain>
    </source>
</reference>
<dbReference type="RefSeq" id="WP_165181136.1">
    <property type="nucleotide sequence ID" value="NZ_JAAKZI010000007.1"/>
</dbReference>
<evidence type="ECO:0000313" key="2">
    <source>
        <dbReference type="Proteomes" id="UP000479226"/>
    </source>
</evidence>
<evidence type="ECO:0000313" key="1">
    <source>
        <dbReference type="EMBL" id="NGN83035.1"/>
    </source>
</evidence>
<comment type="caution">
    <text evidence="1">The sequence shown here is derived from an EMBL/GenBank/DDBJ whole genome shotgun (WGS) entry which is preliminary data.</text>
</comment>
<dbReference type="Proteomes" id="UP000479226">
    <property type="component" value="Unassembled WGS sequence"/>
</dbReference>